<gene>
    <name evidence="5" type="ORF">ACG04R_15265</name>
</gene>
<evidence type="ECO:0000313" key="6">
    <source>
        <dbReference type="Proteomes" id="UP001606134"/>
    </source>
</evidence>
<evidence type="ECO:0000259" key="4">
    <source>
        <dbReference type="PROSITE" id="PS50995"/>
    </source>
</evidence>
<dbReference type="InterPro" id="IPR036388">
    <property type="entry name" value="WH-like_DNA-bd_sf"/>
</dbReference>
<keyword evidence="1" id="KW-0805">Transcription regulation</keyword>
<dbReference type="SMART" id="SM00347">
    <property type="entry name" value="HTH_MARR"/>
    <property type="match status" value="1"/>
</dbReference>
<evidence type="ECO:0000256" key="1">
    <source>
        <dbReference type="ARBA" id="ARBA00023015"/>
    </source>
</evidence>
<dbReference type="InterPro" id="IPR000835">
    <property type="entry name" value="HTH_MarR-typ"/>
</dbReference>
<evidence type="ECO:0000256" key="2">
    <source>
        <dbReference type="ARBA" id="ARBA00023125"/>
    </source>
</evidence>
<feature type="domain" description="HTH marR-type" evidence="4">
    <location>
        <begin position="14"/>
        <end position="146"/>
    </location>
</feature>
<dbReference type="Pfam" id="PF12802">
    <property type="entry name" value="MarR_2"/>
    <property type="match status" value="1"/>
</dbReference>
<evidence type="ECO:0000256" key="3">
    <source>
        <dbReference type="ARBA" id="ARBA00023163"/>
    </source>
</evidence>
<dbReference type="PANTHER" id="PTHR42756">
    <property type="entry name" value="TRANSCRIPTIONAL REGULATOR, MARR"/>
    <property type="match status" value="1"/>
</dbReference>
<comment type="caution">
    <text evidence="5">The sequence shown here is derived from an EMBL/GenBank/DDBJ whole genome shotgun (WGS) entry which is preliminary data.</text>
</comment>
<organism evidence="5 6">
    <name type="scientific">Pelomonas candidula</name>
    <dbReference type="NCBI Taxonomy" id="3299025"/>
    <lineage>
        <taxon>Bacteria</taxon>
        <taxon>Pseudomonadati</taxon>
        <taxon>Pseudomonadota</taxon>
        <taxon>Betaproteobacteria</taxon>
        <taxon>Burkholderiales</taxon>
        <taxon>Sphaerotilaceae</taxon>
        <taxon>Roseateles</taxon>
    </lineage>
</organism>
<dbReference type="InterPro" id="IPR036390">
    <property type="entry name" value="WH_DNA-bd_sf"/>
</dbReference>
<keyword evidence="2" id="KW-0238">DNA-binding</keyword>
<keyword evidence="3" id="KW-0804">Transcription</keyword>
<proteinExistence type="predicted"/>
<accession>A0ABW7HEE3</accession>
<keyword evidence="6" id="KW-1185">Reference proteome</keyword>
<dbReference type="PROSITE" id="PS50995">
    <property type="entry name" value="HTH_MARR_2"/>
    <property type="match status" value="1"/>
</dbReference>
<name>A0ABW7HEE3_9BURK</name>
<dbReference type="PANTHER" id="PTHR42756:SF1">
    <property type="entry name" value="TRANSCRIPTIONAL REPRESSOR OF EMRAB OPERON"/>
    <property type="match status" value="1"/>
</dbReference>
<dbReference type="Proteomes" id="UP001606134">
    <property type="component" value="Unassembled WGS sequence"/>
</dbReference>
<evidence type="ECO:0000313" key="5">
    <source>
        <dbReference type="EMBL" id="MFG6488043.1"/>
    </source>
</evidence>
<reference evidence="5 6" key="1">
    <citation type="submission" date="2024-08" db="EMBL/GenBank/DDBJ databases">
        <authorList>
            <person name="Lu H."/>
        </authorList>
    </citation>
    <scope>NUCLEOTIDE SEQUENCE [LARGE SCALE GENOMIC DNA]</scope>
    <source>
        <strain evidence="5 6">BYS78W</strain>
    </source>
</reference>
<dbReference type="RefSeq" id="WP_394412122.1">
    <property type="nucleotide sequence ID" value="NZ_JBIGIC010000007.1"/>
</dbReference>
<dbReference type="PRINTS" id="PR00598">
    <property type="entry name" value="HTHMARR"/>
</dbReference>
<dbReference type="EMBL" id="JBIGIC010000007">
    <property type="protein sequence ID" value="MFG6488043.1"/>
    <property type="molecule type" value="Genomic_DNA"/>
</dbReference>
<dbReference type="PROSITE" id="PS50007">
    <property type="entry name" value="PIPLC_X_DOMAIN"/>
    <property type="match status" value="1"/>
</dbReference>
<sequence>MDEPTRSTPAPSEDGQTLKLMGHIHRSFHRVADPQLRERGFAMGQLPVLMALKDGRPHSQAELARLAQVEQPSMAQLLARMERDGLVERIPDPADGRSRLVLLTPQCRERMHESRAVMQAIGAEALSEFTPEERAELGRLVRRLADKVDRMLAERLGD</sequence>
<protein>
    <submittedName>
        <fullName evidence="5">MarR family winged helix-turn-helix transcriptional regulator</fullName>
    </submittedName>
</protein>
<dbReference type="SUPFAM" id="SSF46785">
    <property type="entry name" value="Winged helix' DNA-binding domain"/>
    <property type="match status" value="1"/>
</dbReference>
<dbReference type="Gene3D" id="1.10.10.10">
    <property type="entry name" value="Winged helix-like DNA-binding domain superfamily/Winged helix DNA-binding domain"/>
    <property type="match status" value="1"/>
</dbReference>